<dbReference type="SUPFAM" id="SSF57625">
    <property type="entry name" value="Invertebrate chitin-binding proteins"/>
    <property type="match status" value="1"/>
</dbReference>
<dbReference type="GO" id="GO:0005576">
    <property type="term" value="C:extracellular region"/>
    <property type="evidence" value="ECO:0007669"/>
    <property type="project" value="InterPro"/>
</dbReference>
<organism evidence="3 4">
    <name type="scientific">Apolygus lucorum</name>
    <name type="common">Small green plant bug</name>
    <name type="synonym">Lygocoris lucorum</name>
    <dbReference type="NCBI Taxonomy" id="248454"/>
    <lineage>
        <taxon>Eukaryota</taxon>
        <taxon>Metazoa</taxon>
        <taxon>Ecdysozoa</taxon>
        <taxon>Arthropoda</taxon>
        <taxon>Hexapoda</taxon>
        <taxon>Insecta</taxon>
        <taxon>Pterygota</taxon>
        <taxon>Neoptera</taxon>
        <taxon>Paraneoptera</taxon>
        <taxon>Hemiptera</taxon>
        <taxon>Heteroptera</taxon>
        <taxon>Panheteroptera</taxon>
        <taxon>Cimicomorpha</taxon>
        <taxon>Miridae</taxon>
        <taxon>Mirini</taxon>
        <taxon>Apolygus</taxon>
    </lineage>
</organism>
<dbReference type="InterPro" id="IPR052976">
    <property type="entry name" value="Scoloptoxin-like"/>
</dbReference>
<dbReference type="InterPro" id="IPR002557">
    <property type="entry name" value="Chitin-bd_dom"/>
</dbReference>
<dbReference type="GO" id="GO:0008061">
    <property type="term" value="F:chitin binding"/>
    <property type="evidence" value="ECO:0007669"/>
    <property type="project" value="InterPro"/>
</dbReference>
<keyword evidence="4" id="KW-1185">Reference proteome</keyword>
<accession>A0A8S9YAM8</accession>
<dbReference type="PANTHER" id="PTHR22933:SF31">
    <property type="entry name" value="FI18007P1"/>
    <property type="match status" value="1"/>
</dbReference>
<reference evidence="3" key="1">
    <citation type="journal article" date="2021" name="Mol. Ecol. Resour.">
        <title>Apolygus lucorum genome provides insights into omnivorousness and mesophyll feeding.</title>
        <authorList>
            <person name="Liu Y."/>
            <person name="Liu H."/>
            <person name="Wang H."/>
            <person name="Huang T."/>
            <person name="Liu B."/>
            <person name="Yang B."/>
            <person name="Yin L."/>
            <person name="Li B."/>
            <person name="Zhang Y."/>
            <person name="Zhang S."/>
            <person name="Jiang F."/>
            <person name="Zhang X."/>
            <person name="Ren Y."/>
            <person name="Wang B."/>
            <person name="Wang S."/>
            <person name="Lu Y."/>
            <person name="Wu K."/>
            <person name="Fan W."/>
            <person name="Wang G."/>
        </authorList>
    </citation>
    <scope>NUCLEOTIDE SEQUENCE</scope>
    <source>
        <strain evidence="3">12Hb</strain>
    </source>
</reference>
<feature type="domain" description="Chitin-binding type-2" evidence="2">
    <location>
        <begin position="203"/>
        <end position="261"/>
    </location>
</feature>
<gene>
    <name evidence="3" type="ORF">GE061_001532</name>
</gene>
<dbReference type="OrthoDB" id="7426044at2759"/>
<dbReference type="InterPro" id="IPR036508">
    <property type="entry name" value="Chitin-bd_dom_sf"/>
</dbReference>
<comment type="caution">
    <text evidence="3">The sequence shown here is derived from an EMBL/GenBank/DDBJ whole genome shotgun (WGS) entry which is preliminary data.</text>
</comment>
<feature type="region of interest" description="Disordered" evidence="1">
    <location>
        <begin position="17"/>
        <end position="41"/>
    </location>
</feature>
<dbReference type="Pfam" id="PF01607">
    <property type="entry name" value="CBM_14"/>
    <property type="match status" value="1"/>
</dbReference>
<dbReference type="AlphaFoldDB" id="A0A8S9YAM8"/>
<evidence type="ECO:0000256" key="1">
    <source>
        <dbReference type="SAM" id="MobiDB-lite"/>
    </source>
</evidence>
<protein>
    <recommendedName>
        <fullName evidence="2">Chitin-binding type-2 domain-containing protein</fullName>
    </recommendedName>
</protein>
<feature type="region of interest" description="Disordered" evidence="1">
    <location>
        <begin position="311"/>
        <end position="391"/>
    </location>
</feature>
<dbReference type="PANTHER" id="PTHR22933">
    <property type="entry name" value="FI18007P1-RELATED"/>
    <property type="match status" value="1"/>
</dbReference>
<name>A0A8S9YAM8_APOLU</name>
<sequence length="391" mass="45038">MRHLVYVVSVDVQKRPFKEGGAGSHRQQEKRRKKGREGQELSTSLEYVKEWESPYKKAGSGSGGGYSEHLTEMRLIVGVLACTAICLCSAEQPVKRQVPYGGGGGLQRPAPRYQGGGLPQGFRPSPSLDEDSAEDIDRNTVQPTPQPYRPQLQYRPPQEQRGRPQEYAIQGKRPPGKNPLKEEEEEEEKEEPDRLTQLLPQSKFNCQGKNTGYYADEGLQCEVFHYCQDNARHSWICPEGFLFHQVHLICMPPSHDNICTESSQFHFVNDFLYKPINAEEHRSKPNVTLRYSDRYYPENFYEEEQIQQVVPQATPRPRPPPQQQQQQQPAFHQTPRPVPHQPPQILRQPNQVFHSPEEVNIPLQHRRPGAQLPPPHRQFHPSQQSSEEYEY</sequence>
<dbReference type="EMBL" id="WIXP02000001">
    <property type="protein sequence ID" value="KAF6217178.1"/>
    <property type="molecule type" value="Genomic_DNA"/>
</dbReference>
<evidence type="ECO:0000313" key="3">
    <source>
        <dbReference type="EMBL" id="KAF6217178.1"/>
    </source>
</evidence>
<proteinExistence type="predicted"/>
<dbReference type="Proteomes" id="UP000466442">
    <property type="component" value="Linkage Group LG1"/>
</dbReference>
<evidence type="ECO:0000259" key="2">
    <source>
        <dbReference type="PROSITE" id="PS50940"/>
    </source>
</evidence>
<feature type="compositionally biased region" description="Polar residues" evidence="1">
    <location>
        <begin position="380"/>
        <end position="391"/>
    </location>
</feature>
<feature type="compositionally biased region" description="Low complexity" evidence="1">
    <location>
        <begin position="323"/>
        <end position="335"/>
    </location>
</feature>
<evidence type="ECO:0000313" key="4">
    <source>
        <dbReference type="Proteomes" id="UP000466442"/>
    </source>
</evidence>
<feature type="region of interest" description="Disordered" evidence="1">
    <location>
        <begin position="100"/>
        <end position="195"/>
    </location>
</feature>
<dbReference type="PROSITE" id="PS50940">
    <property type="entry name" value="CHIT_BIND_II"/>
    <property type="match status" value="1"/>
</dbReference>